<evidence type="ECO:0000256" key="1">
    <source>
        <dbReference type="SAM" id="Phobius"/>
    </source>
</evidence>
<keyword evidence="1" id="KW-0472">Membrane</keyword>
<organism evidence="2 3">
    <name type="scientific">Cedecea lapagei</name>
    <dbReference type="NCBI Taxonomy" id="158823"/>
    <lineage>
        <taxon>Bacteria</taxon>
        <taxon>Pseudomonadati</taxon>
        <taxon>Pseudomonadota</taxon>
        <taxon>Gammaproteobacteria</taxon>
        <taxon>Enterobacterales</taxon>
        <taxon>Enterobacteriaceae</taxon>
        <taxon>Cedecea</taxon>
    </lineage>
</organism>
<evidence type="ECO:0000313" key="2">
    <source>
        <dbReference type="EMBL" id="VEC01071.1"/>
    </source>
</evidence>
<keyword evidence="1" id="KW-1133">Transmembrane helix</keyword>
<feature type="transmembrane region" description="Helical" evidence="1">
    <location>
        <begin position="7"/>
        <end position="26"/>
    </location>
</feature>
<dbReference type="KEGG" id="clap:NCTC11466_03998"/>
<feature type="transmembrane region" description="Helical" evidence="1">
    <location>
        <begin position="38"/>
        <end position="56"/>
    </location>
</feature>
<accession>A0A447V722</accession>
<protein>
    <submittedName>
        <fullName evidence="2">Uncharacterized protein</fullName>
    </submittedName>
</protein>
<name>A0A447V722_9ENTR</name>
<evidence type="ECO:0000313" key="3">
    <source>
        <dbReference type="Proteomes" id="UP000274122"/>
    </source>
</evidence>
<proteinExistence type="predicted"/>
<keyword evidence="1" id="KW-0812">Transmembrane</keyword>
<gene>
    <name evidence="2" type="ORF">NCTC11466_03998</name>
</gene>
<keyword evidence="3" id="KW-1185">Reference proteome</keyword>
<dbReference type="AlphaFoldDB" id="A0A447V722"/>
<sequence>MKKVIYFLVYLFLFIIGFTILNFANILDLDTSSRSERISKFIVMIIVLIATTRWGIKVYTLLTRDKNNLK</sequence>
<dbReference type="Proteomes" id="UP000274122">
    <property type="component" value="Chromosome"/>
</dbReference>
<reference evidence="2 3" key="1">
    <citation type="submission" date="2018-12" db="EMBL/GenBank/DDBJ databases">
        <authorList>
            <consortium name="Pathogen Informatics"/>
        </authorList>
    </citation>
    <scope>NUCLEOTIDE SEQUENCE [LARGE SCALE GENOMIC DNA]</scope>
    <source>
        <strain evidence="2 3">NCTC11466</strain>
    </source>
</reference>
<dbReference type="EMBL" id="LR134201">
    <property type="protein sequence ID" value="VEC01071.1"/>
    <property type="molecule type" value="Genomic_DNA"/>
</dbReference>